<name>A0A6J6M8K7_9ZZZZ</name>
<accession>A0A6J6M8K7</accession>
<feature type="compositionally biased region" description="Polar residues" evidence="1">
    <location>
        <begin position="1"/>
        <end position="13"/>
    </location>
</feature>
<feature type="region of interest" description="Disordered" evidence="1">
    <location>
        <begin position="1"/>
        <end position="25"/>
    </location>
</feature>
<sequence length="152" mass="17349">MSPNRPLQSTAHSQRNHPPFPNFSTHRRVRRLQLRNESPPDDAVVVIRGGLMMLDSLRKSAEASHKETGLYLISVFLSHEQNFKAICSRPELRRYKSIRTSHVGELRRTGFLLLATFQNPHYDVELPNLVDETLINLVKCFSPATSNPAYAQ</sequence>
<dbReference type="AlphaFoldDB" id="A0A6J6M8K7"/>
<evidence type="ECO:0000256" key="1">
    <source>
        <dbReference type="SAM" id="MobiDB-lite"/>
    </source>
</evidence>
<gene>
    <name evidence="2" type="ORF">UFOPK2292_00716</name>
</gene>
<reference evidence="2" key="1">
    <citation type="submission" date="2020-05" db="EMBL/GenBank/DDBJ databases">
        <authorList>
            <person name="Chiriac C."/>
            <person name="Salcher M."/>
            <person name="Ghai R."/>
            <person name="Kavagutti S V."/>
        </authorList>
    </citation>
    <scope>NUCLEOTIDE SEQUENCE</scope>
</reference>
<organism evidence="2">
    <name type="scientific">freshwater metagenome</name>
    <dbReference type="NCBI Taxonomy" id="449393"/>
    <lineage>
        <taxon>unclassified sequences</taxon>
        <taxon>metagenomes</taxon>
        <taxon>ecological metagenomes</taxon>
    </lineage>
</organism>
<dbReference type="EMBL" id="CAEZWU010000092">
    <property type="protein sequence ID" value="CAB4669224.1"/>
    <property type="molecule type" value="Genomic_DNA"/>
</dbReference>
<proteinExistence type="predicted"/>
<evidence type="ECO:0000313" key="2">
    <source>
        <dbReference type="EMBL" id="CAB4669224.1"/>
    </source>
</evidence>
<protein>
    <submittedName>
        <fullName evidence="2">Unannotated protein</fullName>
    </submittedName>
</protein>